<evidence type="ECO:0000256" key="7">
    <source>
        <dbReference type="ARBA" id="ARBA00023136"/>
    </source>
</evidence>
<keyword evidence="4 9" id="KW-0132">Cell division</keyword>
<feature type="transmembrane region" description="Helical" evidence="9">
    <location>
        <begin position="46"/>
        <end position="65"/>
    </location>
</feature>
<evidence type="ECO:0000256" key="8">
    <source>
        <dbReference type="ARBA" id="ARBA00023306"/>
    </source>
</evidence>
<keyword evidence="6 9" id="KW-1133">Transmembrane helix</keyword>
<feature type="domain" description="POTRA" evidence="11">
    <location>
        <begin position="82"/>
        <end position="152"/>
    </location>
</feature>
<gene>
    <name evidence="9" type="primary">ftsQ</name>
    <name evidence="12" type="ORF">KTQ36_03740</name>
</gene>
<dbReference type="Proteomes" id="UP000698028">
    <property type="component" value="Unassembled WGS sequence"/>
</dbReference>
<name>A0ABS6V4C2_9SPHN</name>
<dbReference type="HAMAP" id="MF_00911">
    <property type="entry name" value="FtsQ_subfam"/>
    <property type="match status" value="1"/>
</dbReference>
<evidence type="ECO:0000256" key="9">
    <source>
        <dbReference type="HAMAP-Rule" id="MF_00911"/>
    </source>
</evidence>
<evidence type="ECO:0000313" key="12">
    <source>
        <dbReference type="EMBL" id="MBW0144405.1"/>
    </source>
</evidence>
<reference evidence="12 13" key="1">
    <citation type="submission" date="2021-07" db="EMBL/GenBank/DDBJ databases">
        <title>The draft genome sequence of Sphingomicrobium sp. B8.</title>
        <authorList>
            <person name="Mu L."/>
        </authorList>
    </citation>
    <scope>NUCLEOTIDE SEQUENCE [LARGE SCALE GENOMIC DNA]</scope>
    <source>
        <strain evidence="12 13">B8</strain>
    </source>
</reference>
<dbReference type="InterPro" id="IPR026579">
    <property type="entry name" value="FtsQ"/>
</dbReference>
<keyword evidence="7 9" id="KW-0472">Membrane</keyword>
<keyword evidence="3 9" id="KW-0997">Cell inner membrane</keyword>
<accession>A0ABS6V4C2</accession>
<organism evidence="12 13">
    <name type="scientific">Sphingomicrobium clamense</name>
    <dbReference type="NCBI Taxonomy" id="2851013"/>
    <lineage>
        <taxon>Bacteria</taxon>
        <taxon>Pseudomonadati</taxon>
        <taxon>Pseudomonadota</taxon>
        <taxon>Alphaproteobacteria</taxon>
        <taxon>Sphingomonadales</taxon>
        <taxon>Sphingomonadaceae</taxon>
        <taxon>Sphingomicrobium</taxon>
    </lineage>
</organism>
<comment type="subcellular location">
    <subcellularLocation>
        <location evidence="9">Cell inner membrane</location>
        <topology evidence="9">Single-pass type II membrane protein</topology>
    </subcellularLocation>
    <subcellularLocation>
        <location evidence="1">Membrane</location>
    </subcellularLocation>
    <text evidence="9">Localizes to the division septum.</text>
</comment>
<keyword evidence="8 9" id="KW-0131">Cell cycle</keyword>
<sequence length="289" mass="31395">MSAKHVKRAAPKRKAAKPRGKTKAATKKVAKAVGTSQANADRVARGALVALVAVVVIAVLFAMGVPAQAGRAAGEAIGDMGFRVDRVDVVGIEQMDSAPVYALAFRTRDRNPALPLVDVDGIREQLLSEGWVKDARVSRRYPDTLVIDIVERTPAALWQGQRSLFLIDEEGVLLDRVPIAEMPDLPLLMGEGANRQYPALRRLLDEEPGLNAQLASARWVGGRRWDLNVQTGEILALPEGEAQAADALEKFMRQDRATPLLGIGVERYDLRIDGQMIARSPALTQEAAR</sequence>
<feature type="region of interest" description="Disordered" evidence="10">
    <location>
        <begin position="1"/>
        <end position="27"/>
    </location>
</feature>
<protein>
    <recommendedName>
        <fullName evidence="9">Cell division protein FtsQ</fullName>
    </recommendedName>
</protein>
<dbReference type="PROSITE" id="PS51779">
    <property type="entry name" value="POTRA"/>
    <property type="match status" value="1"/>
</dbReference>
<evidence type="ECO:0000256" key="5">
    <source>
        <dbReference type="ARBA" id="ARBA00022692"/>
    </source>
</evidence>
<comment type="function">
    <text evidence="9">Essential cell division protein.</text>
</comment>
<dbReference type="Pfam" id="PF03799">
    <property type="entry name" value="FtsQ_DivIB_C"/>
    <property type="match status" value="1"/>
</dbReference>
<comment type="similarity">
    <text evidence="9">Belongs to the FtsQ/DivIB family. FtsQ subfamily.</text>
</comment>
<evidence type="ECO:0000256" key="6">
    <source>
        <dbReference type="ARBA" id="ARBA00022989"/>
    </source>
</evidence>
<proteinExistence type="inferred from homology"/>
<evidence type="ECO:0000259" key="11">
    <source>
        <dbReference type="PROSITE" id="PS51779"/>
    </source>
</evidence>
<dbReference type="PANTHER" id="PTHR35851">
    <property type="entry name" value="CELL DIVISION PROTEIN FTSQ"/>
    <property type="match status" value="1"/>
</dbReference>
<evidence type="ECO:0000313" key="13">
    <source>
        <dbReference type="Proteomes" id="UP000698028"/>
    </source>
</evidence>
<dbReference type="EMBL" id="JAHVAH010000001">
    <property type="protein sequence ID" value="MBW0144405.1"/>
    <property type="molecule type" value="Genomic_DNA"/>
</dbReference>
<evidence type="ECO:0000256" key="2">
    <source>
        <dbReference type="ARBA" id="ARBA00022475"/>
    </source>
</evidence>
<dbReference type="RefSeq" id="WP_218632403.1">
    <property type="nucleotide sequence ID" value="NZ_JAHVAH010000001.1"/>
</dbReference>
<dbReference type="Pfam" id="PF08478">
    <property type="entry name" value="POTRA_1"/>
    <property type="match status" value="1"/>
</dbReference>
<comment type="caution">
    <text evidence="12">The sequence shown here is derived from an EMBL/GenBank/DDBJ whole genome shotgun (WGS) entry which is preliminary data.</text>
</comment>
<evidence type="ECO:0000256" key="4">
    <source>
        <dbReference type="ARBA" id="ARBA00022618"/>
    </source>
</evidence>
<dbReference type="InterPro" id="IPR013685">
    <property type="entry name" value="POTRA_FtsQ_type"/>
</dbReference>
<dbReference type="InterPro" id="IPR034746">
    <property type="entry name" value="POTRA"/>
</dbReference>
<keyword evidence="2 9" id="KW-1003">Cell membrane</keyword>
<dbReference type="InterPro" id="IPR005548">
    <property type="entry name" value="Cell_div_FtsQ/DivIB_C"/>
</dbReference>
<evidence type="ECO:0000256" key="1">
    <source>
        <dbReference type="ARBA" id="ARBA00004370"/>
    </source>
</evidence>
<evidence type="ECO:0000256" key="10">
    <source>
        <dbReference type="SAM" id="MobiDB-lite"/>
    </source>
</evidence>
<evidence type="ECO:0000256" key="3">
    <source>
        <dbReference type="ARBA" id="ARBA00022519"/>
    </source>
</evidence>
<dbReference type="PANTHER" id="PTHR35851:SF1">
    <property type="entry name" value="CELL DIVISION PROTEIN FTSQ"/>
    <property type="match status" value="1"/>
</dbReference>
<keyword evidence="5 9" id="KW-0812">Transmembrane</keyword>
<keyword evidence="13" id="KW-1185">Reference proteome</keyword>